<dbReference type="AlphaFoldDB" id="A0A914DG40"/>
<dbReference type="Gene3D" id="1.20.5.170">
    <property type="match status" value="1"/>
</dbReference>
<feature type="coiled-coil region" evidence="1">
    <location>
        <begin position="81"/>
        <end position="108"/>
    </location>
</feature>
<organism evidence="2 3">
    <name type="scientific">Acrobeloides nanus</name>
    <dbReference type="NCBI Taxonomy" id="290746"/>
    <lineage>
        <taxon>Eukaryota</taxon>
        <taxon>Metazoa</taxon>
        <taxon>Ecdysozoa</taxon>
        <taxon>Nematoda</taxon>
        <taxon>Chromadorea</taxon>
        <taxon>Rhabditida</taxon>
        <taxon>Tylenchina</taxon>
        <taxon>Cephalobomorpha</taxon>
        <taxon>Cephaloboidea</taxon>
        <taxon>Cephalobidae</taxon>
        <taxon>Acrobeloides</taxon>
    </lineage>
</organism>
<evidence type="ECO:0000313" key="2">
    <source>
        <dbReference type="Proteomes" id="UP000887540"/>
    </source>
</evidence>
<dbReference type="WBParaSite" id="ACRNAN_scaffold242.g6419.t1">
    <property type="protein sequence ID" value="ACRNAN_scaffold242.g6419.t1"/>
    <property type="gene ID" value="ACRNAN_scaffold242.g6419"/>
</dbReference>
<protein>
    <submittedName>
        <fullName evidence="3">Uncharacterized protein</fullName>
    </submittedName>
</protein>
<evidence type="ECO:0000256" key="1">
    <source>
        <dbReference type="SAM" id="Coils"/>
    </source>
</evidence>
<keyword evidence="2" id="KW-1185">Reference proteome</keyword>
<dbReference type="Proteomes" id="UP000887540">
    <property type="component" value="Unplaced"/>
</dbReference>
<evidence type="ECO:0000313" key="3">
    <source>
        <dbReference type="WBParaSite" id="ACRNAN_scaffold242.g6419.t1"/>
    </source>
</evidence>
<sequence>MTVQVQHPNSTNKEELEVQFENLGKNLESTLFNLTNGLSNIFHGLQSEDESSNKTEMSTEPKEAILVPIPPTENEAIDTKFQDLEKKLAQILGKVEKLENENGRLKKIVSSLINGN</sequence>
<reference evidence="3" key="1">
    <citation type="submission" date="2022-11" db="UniProtKB">
        <authorList>
            <consortium name="WormBaseParasite"/>
        </authorList>
    </citation>
    <scope>IDENTIFICATION</scope>
</reference>
<proteinExistence type="predicted"/>
<name>A0A914DG40_9BILA</name>
<keyword evidence="1" id="KW-0175">Coiled coil</keyword>
<accession>A0A914DG40</accession>